<evidence type="ECO:0000256" key="1">
    <source>
        <dbReference type="ARBA" id="ARBA00022801"/>
    </source>
</evidence>
<proteinExistence type="predicted"/>
<keyword evidence="2" id="KW-0732">Signal</keyword>
<feature type="domain" description="Sialate O-acetylesterase" evidence="3">
    <location>
        <begin position="103"/>
        <end position="348"/>
    </location>
</feature>
<dbReference type="Gene3D" id="3.40.50.1110">
    <property type="entry name" value="SGNH hydrolase"/>
    <property type="match status" value="1"/>
</dbReference>
<dbReference type="PANTHER" id="PTHR22901">
    <property type="entry name" value="SIALATE O-ACETYLESTERASE"/>
    <property type="match status" value="1"/>
</dbReference>
<dbReference type="InterPro" id="IPR036514">
    <property type="entry name" value="SGNH_hydro_sf"/>
</dbReference>
<evidence type="ECO:0000256" key="2">
    <source>
        <dbReference type="SAM" id="SignalP"/>
    </source>
</evidence>
<sequence length="457" mass="51232">MKFLKVICLLLVANISFANVILPSVFSDHMVLQQNDEVKFWGWANPNEEVDISPSWTSENYKTKATNQAYWELTIKTPKFGGPYTISIKGYNEVVLKDVLIGEVWLCSGQSNMEMSASWGIDNSEEEIAKANYDNVRFFTSPKMAANSEQNNIISSWEICTSESMKYASAAAYFFAKRLQETMKDVPVGLMVSAWGGTPIEIWTPENIIKKDTALLTAANKLTPVSYGPIKPGKAFNTMINPLVGYKIAGALWYQGESNVGSDVYDKNLEALIASWRNLWGYNFPFYFVQIAPYNYGENHFGGVIIRDAQRKADNQIKNSGMVVISDVSPIDDIHPKDKKAVGFRLANLALKNHYHLIDDLVESPSVSELNFDKNKAVVSFNYAEGLYSKDKKGLFEVAGEDKLFYPATSKLKDDTIIVSSKKVNDIKYLRFAWGNNTQSNLFNKANLPASSFTTEN</sequence>
<gene>
    <name evidence="4" type="ORF">RHP49_10430</name>
</gene>
<organism evidence="4 5">
    <name type="scientific">Thalassobellus suaedae</name>
    <dbReference type="NCBI Taxonomy" id="3074124"/>
    <lineage>
        <taxon>Bacteria</taxon>
        <taxon>Pseudomonadati</taxon>
        <taxon>Bacteroidota</taxon>
        <taxon>Flavobacteriia</taxon>
        <taxon>Flavobacteriales</taxon>
        <taxon>Flavobacteriaceae</taxon>
        <taxon>Thalassobellus</taxon>
    </lineage>
</organism>
<evidence type="ECO:0000259" key="3">
    <source>
        <dbReference type="Pfam" id="PF03629"/>
    </source>
</evidence>
<evidence type="ECO:0000313" key="5">
    <source>
        <dbReference type="Proteomes" id="UP001303407"/>
    </source>
</evidence>
<feature type="signal peptide" evidence="2">
    <location>
        <begin position="1"/>
        <end position="18"/>
    </location>
</feature>
<name>A0ABY9XZT6_9FLAO</name>
<dbReference type="InterPro" id="IPR039329">
    <property type="entry name" value="SIAE"/>
</dbReference>
<dbReference type="RefSeq" id="WP_415861302.1">
    <property type="nucleotide sequence ID" value="NZ_CP134536.1"/>
</dbReference>
<feature type="chain" id="PRO_5045190955" evidence="2">
    <location>
        <begin position="19"/>
        <end position="457"/>
    </location>
</feature>
<evidence type="ECO:0000313" key="4">
    <source>
        <dbReference type="EMBL" id="WNH11326.1"/>
    </source>
</evidence>
<accession>A0ABY9XZT6</accession>
<dbReference type="Proteomes" id="UP001303407">
    <property type="component" value="Chromosome"/>
</dbReference>
<keyword evidence="1" id="KW-0378">Hydrolase</keyword>
<dbReference type="SUPFAM" id="SSF52266">
    <property type="entry name" value="SGNH hydrolase"/>
    <property type="match status" value="1"/>
</dbReference>
<dbReference type="EMBL" id="CP134536">
    <property type="protein sequence ID" value="WNH11326.1"/>
    <property type="molecule type" value="Genomic_DNA"/>
</dbReference>
<keyword evidence="5" id="KW-1185">Reference proteome</keyword>
<dbReference type="Pfam" id="PF03629">
    <property type="entry name" value="SASA"/>
    <property type="match status" value="1"/>
</dbReference>
<protein>
    <submittedName>
        <fullName evidence="4">Sialate O-acetylesterase</fullName>
    </submittedName>
</protein>
<dbReference type="PANTHER" id="PTHR22901:SF0">
    <property type="entry name" value="SIALATE O-ACETYLESTERASE"/>
    <property type="match status" value="1"/>
</dbReference>
<reference evidence="4 5" key="1">
    <citation type="submission" date="2023-09" db="EMBL/GenBank/DDBJ databases">
        <title>Thalassobella suaedae gen. nov., sp. nov., a marine bacterium of the family Flavobacteriaceae isolated from a halophyte Suaeda japonica.</title>
        <authorList>
            <person name="Lee S.Y."/>
            <person name="Hwang C.Y."/>
        </authorList>
    </citation>
    <scope>NUCLEOTIDE SEQUENCE [LARGE SCALE GENOMIC DNA]</scope>
    <source>
        <strain evidence="4 5">HL-DH10</strain>
    </source>
</reference>
<dbReference type="InterPro" id="IPR005181">
    <property type="entry name" value="SASA"/>
</dbReference>